<dbReference type="Gene3D" id="3.30.200.20">
    <property type="entry name" value="Phosphorylase Kinase, domain 1"/>
    <property type="match status" value="1"/>
</dbReference>
<protein>
    <recommendedName>
        <fullName evidence="1">non-specific serine/threonine protein kinase</fullName>
        <ecNumber evidence="1">2.7.11.1</ecNumber>
    </recommendedName>
</protein>
<evidence type="ECO:0000256" key="6">
    <source>
        <dbReference type="ARBA" id="ARBA00022840"/>
    </source>
</evidence>
<dbReference type="AlphaFoldDB" id="Q4C5W5"/>
<dbReference type="Gene3D" id="1.10.510.10">
    <property type="entry name" value="Transferase(Phosphotransferase) domain 1"/>
    <property type="match status" value="1"/>
</dbReference>
<reference evidence="10" key="2">
    <citation type="submission" date="2005-06" db="EMBL/GenBank/DDBJ databases">
        <title>Sequencing of the draft genome and assembly of Crocosphaera watsonii WH 8501.</title>
        <authorList>
            <consortium name="US DOE Joint Genome Institute (JGI-PGF)"/>
            <person name="Copeland A."/>
            <person name="Lucas S."/>
            <person name="Lapidus A."/>
            <person name="Barry K."/>
            <person name="Detter C."/>
            <person name="Glavina T."/>
            <person name="Hammon N."/>
            <person name="Israni S."/>
            <person name="Pitluck S."/>
            <person name="Richardson P."/>
        </authorList>
    </citation>
    <scope>NUCLEOTIDE SEQUENCE [LARGE SCALE GENOMIC DNA]</scope>
    <source>
        <strain evidence="10">WH 8501</strain>
    </source>
</reference>
<dbReference type="Proteomes" id="UP000003922">
    <property type="component" value="Unassembled WGS sequence"/>
</dbReference>
<dbReference type="InterPro" id="IPR000719">
    <property type="entry name" value="Prot_kinase_dom"/>
</dbReference>
<dbReference type="GO" id="GO:0005524">
    <property type="term" value="F:ATP binding"/>
    <property type="evidence" value="ECO:0007669"/>
    <property type="project" value="UniProtKB-KW"/>
</dbReference>
<comment type="catalytic activity">
    <reaction evidence="8">
        <text>L-seryl-[protein] + ATP = O-phospho-L-seryl-[protein] + ADP + H(+)</text>
        <dbReference type="Rhea" id="RHEA:17989"/>
        <dbReference type="Rhea" id="RHEA-COMP:9863"/>
        <dbReference type="Rhea" id="RHEA-COMP:11604"/>
        <dbReference type="ChEBI" id="CHEBI:15378"/>
        <dbReference type="ChEBI" id="CHEBI:29999"/>
        <dbReference type="ChEBI" id="CHEBI:30616"/>
        <dbReference type="ChEBI" id="CHEBI:83421"/>
        <dbReference type="ChEBI" id="CHEBI:456216"/>
        <dbReference type="EC" id="2.7.11.1"/>
    </reaction>
</comment>
<dbReference type="SUPFAM" id="SSF56112">
    <property type="entry name" value="Protein kinase-like (PK-like)"/>
    <property type="match status" value="1"/>
</dbReference>
<dbReference type="PANTHER" id="PTHR24363">
    <property type="entry name" value="SERINE/THREONINE PROTEIN KINASE"/>
    <property type="match status" value="1"/>
</dbReference>
<keyword evidence="2" id="KW-0723">Serine/threonine-protein kinase</keyword>
<dbReference type="EC" id="2.7.11.1" evidence="1"/>
<evidence type="ECO:0000256" key="8">
    <source>
        <dbReference type="ARBA" id="ARBA00048679"/>
    </source>
</evidence>
<comment type="caution">
    <text evidence="10">The sequence shown here is derived from an EMBL/GenBank/DDBJ whole genome shotgun (WGS) entry which is preliminary data.</text>
</comment>
<dbReference type="KEGG" id="cwa:CwatDRAFT_4756"/>
<dbReference type="EMBL" id="AADV02000004">
    <property type="protein sequence ID" value="EAM51603.1"/>
    <property type="molecule type" value="Genomic_DNA"/>
</dbReference>
<keyword evidence="4" id="KW-0547">Nucleotide-binding</keyword>
<organism evidence="10 11">
    <name type="scientific">Crocosphaera watsonii WH 8501</name>
    <dbReference type="NCBI Taxonomy" id="165597"/>
    <lineage>
        <taxon>Bacteria</taxon>
        <taxon>Bacillati</taxon>
        <taxon>Cyanobacteriota</taxon>
        <taxon>Cyanophyceae</taxon>
        <taxon>Oscillatoriophycideae</taxon>
        <taxon>Chroococcales</taxon>
        <taxon>Aphanothecaceae</taxon>
        <taxon>Crocosphaera</taxon>
    </lineage>
</organism>
<feature type="domain" description="Protein kinase" evidence="9">
    <location>
        <begin position="41"/>
        <end position="315"/>
    </location>
</feature>
<evidence type="ECO:0000313" key="10">
    <source>
        <dbReference type="EMBL" id="EAM51603.1"/>
    </source>
</evidence>
<evidence type="ECO:0000256" key="7">
    <source>
        <dbReference type="ARBA" id="ARBA00047899"/>
    </source>
</evidence>
<keyword evidence="3" id="KW-0808">Transferase</keyword>
<evidence type="ECO:0000256" key="4">
    <source>
        <dbReference type="ARBA" id="ARBA00022741"/>
    </source>
</evidence>
<keyword evidence="5 10" id="KW-0418">Kinase</keyword>
<dbReference type="CDD" id="cd14014">
    <property type="entry name" value="STKc_PknB_like"/>
    <property type="match status" value="1"/>
</dbReference>
<dbReference type="SMART" id="SM00220">
    <property type="entry name" value="S_TKc"/>
    <property type="match status" value="1"/>
</dbReference>
<keyword evidence="11" id="KW-1185">Reference proteome</keyword>
<keyword evidence="6" id="KW-0067">ATP-binding</keyword>
<dbReference type="PROSITE" id="PS50011">
    <property type="entry name" value="PROTEIN_KINASE_DOM"/>
    <property type="match status" value="1"/>
</dbReference>
<evidence type="ECO:0000256" key="1">
    <source>
        <dbReference type="ARBA" id="ARBA00012513"/>
    </source>
</evidence>
<sequence>MVYCLNPDCSKPDNPDNNKICHGCHEDLDKSSKEYLFRGHYRIIKQLGEGGVGRTYLAEDIDCLNKLRVIKKFIYPVDAPNFEKAKELFKQEAEYLSELSHPQIPHLYGYFEHNHAFYLVQEFIEGKNLYDEVWEEETFDEIQLRQLLKELLAVLVYLHEHNLVHGDIKPDNIMRRSYNKQSQLNEQSELVLINFGSSIKFDDNQKIIGSFGSHTRGYAAIEQIQGKATFASDVHCLGMTAVRLFTRCFREDFEDNKFNDWLYVDGELKWREYGEERGSKVSDELANILNKMLAPLVNNRYQSAQEVLDDLQTIIETVEPIASENNTENVSNIPRCKPTFVTPDIPPRRKRKKTKKTNKELSGNIAIIGPASGKTTYLATFGYFTNVVINTILESISPANDNSEYLAEQTEYILLSQSQFEPSRTQTTIAIIPFYYYTYSMKSRNLFNDNIKKIPVVFRDYSEYYFNVLSNNENANSKNLTDFIRDTTGINDKGILLLVDGNLPREDEQISNALKNLQPHILAEHQQRIALVFSMFETPKLQQYRKNLEKFAEIFFPQTVNALDDLIEYKNCDVAYFACSAFGFLEEDGKLVPNVDHIHYINHETLSHWGVIKDPKHWKPFGVVAPVYWLLTGEHDKRLLKI</sequence>
<evidence type="ECO:0000256" key="3">
    <source>
        <dbReference type="ARBA" id="ARBA00022679"/>
    </source>
</evidence>
<comment type="catalytic activity">
    <reaction evidence="7">
        <text>L-threonyl-[protein] + ATP = O-phospho-L-threonyl-[protein] + ADP + H(+)</text>
        <dbReference type="Rhea" id="RHEA:46608"/>
        <dbReference type="Rhea" id="RHEA-COMP:11060"/>
        <dbReference type="Rhea" id="RHEA-COMP:11605"/>
        <dbReference type="ChEBI" id="CHEBI:15378"/>
        <dbReference type="ChEBI" id="CHEBI:30013"/>
        <dbReference type="ChEBI" id="CHEBI:30616"/>
        <dbReference type="ChEBI" id="CHEBI:61977"/>
        <dbReference type="ChEBI" id="CHEBI:456216"/>
        <dbReference type="EC" id="2.7.11.1"/>
    </reaction>
</comment>
<dbReference type="GO" id="GO:0004674">
    <property type="term" value="F:protein serine/threonine kinase activity"/>
    <property type="evidence" value="ECO:0007669"/>
    <property type="project" value="UniProtKB-KW"/>
</dbReference>
<evidence type="ECO:0000259" key="9">
    <source>
        <dbReference type="PROSITE" id="PS50011"/>
    </source>
</evidence>
<evidence type="ECO:0000256" key="2">
    <source>
        <dbReference type="ARBA" id="ARBA00022527"/>
    </source>
</evidence>
<reference evidence="10" key="1">
    <citation type="submission" date="2004-02" db="EMBL/GenBank/DDBJ databases">
        <authorList>
            <consortium name="DOE Joint Genome Institute"/>
        </authorList>
    </citation>
    <scope>NUCLEOTIDE SEQUENCE [LARGE SCALE GENOMIC DNA]</scope>
    <source>
        <strain evidence="10">WH 8501</strain>
    </source>
</reference>
<dbReference type="NCBIfam" id="NF045510">
    <property type="entry name" value="4Cys_prefix_kin"/>
    <property type="match status" value="1"/>
</dbReference>
<evidence type="ECO:0000313" key="11">
    <source>
        <dbReference type="Proteomes" id="UP000003922"/>
    </source>
</evidence>
<evidence type="ECO:0000256" key="5">
    <source>
        <dbReference type="ARBA" id="ARBA00022777"/>
    </source>
</evidence>
<proteinExistence type="predicted"/>
<dbReference type="PANTHER" id="PTHR24363:SF0">
    <property type="entry name" value="SERINE_THREONINE KINASE LIKE DOMAIN CONTAINING 1"/>
    <property type="match status" value="1"/>
</dbReference>
<accession>Q4C5W5</accession>
<gene>
    <name evidence="10" type="ORF">CwatDRAFT_4756</name>
</gene>
<name>Q4C5W5_CROWT</name>
<dbReference type="RefSeq" id="WP_007304750.1">
    <property type="nucleotide sequence ID" value="NZ_AADV02000004.1"/>
</dbReference>
<dbReference type="OrthoDB" id="447211at2"/>
<reference evidence="10" key="3">
    <citation type="submission" date="2016-12" db="EMBL/GenBank/DDBJ databases">
        <title>Annotation of the draft genome assembly of Crocosphaera watsonii WH 8501.</title>
        <authorList>
            <consortium name="US DOE Joint Genome Institute (JGI-ORNL)"/>
            <person name="Larimer F."/>
            <person name="Land M."/>
        </authorList>
    </citation>
    <scope>NUCLEOTIDE SEQUENCE</scope>
    <source>
        <strain evidence="10">WH 8501</strain>
    </source>
</reference>
<dbReference type="Pfam" id="PF00069">
    <property type="entry name" value="Pkinase"/>
    <property type="match status" value="1"/>
</dbReference>
<dbReference type="InterPro" id="IPR011009">
    <property type="entry name" value="Kinase-like_dom_sf"/>
</dbReference>